<evidence type="ECO:0000256" key="8">
    <source>
        <dbReference type="SAM" id="MobiDB-lite"/>
    </source>
</evidence>
<dbReference type="InterPro" id="IPR023309">
    <property type="entry name" value="Endo-1-4-beta-glucanase_dom2"/>
</dbReference>
<evidence type="ECO:0000256" key="6">
    <source>
        <dbReference type="ARBA" id="ARBA00023326"/>
    </source>
</evidence>
<dbReference type="InterPro" id="IPR008928">
    <property type="entry name" value="6-hairpin_glycosidase_sf"/>
</dbReference>
<protein>
    <submittedName>
        <fullName evidence="10">Cellulose 1,4-beta-cellobiosidase</fullName>
    </submittedName>
</protein>
<evidence type="ECO:0000256" key="1">
    <source>
        <dbReference type="ARBA" id="ARBA00022729"/>
    </source>
</evidence>
<evidence type="ECO:0000259" key="9">
    <source>
        <dbReference type="PROSITE" id="PS51173"/>
    </source>
</evidence>
<sequence length="1000" mass="107120">MALRTKPLTLPHAPHPVRNFHEELYSVSTPTRRRWRGLAAGILVAGALVALPAGTAHAATGCQVTYTVRSQWQNGFTGDLVVKNLGDALSSWNVTWTFAGNQQLQQSWNGDFTQSGNQVTIRNAPWNGSLPSGGTVNPGFNAGYSGTNVSPTAFALNGVACTGPNTSPTVSITAPAANTRYTAPASIPITATASDPDAGDSIAKVEFYHDGLLLGTDTSSPYTYTWTGVPAQSAAYSLQAKAYDSKGAVTTSTAVPVFVDAPTGPAILATPSPLTVPEGGSTPLSVKLNQAPTSNVTVAVARTGDTDITVSPTSLTFTTANWNTAQTVTVSAAQDADSVNGAATINLTASGWTSASVPANESDDDVAGGTYVQRFLEQYQKLHSSGYFSPEGVPYHAIETLVVEAPDHGHETTSEAFSYWIWLEANYGRVKQDWAPFNKAWETMEKYIIPTHANQTTGGYNPNDPADYAPEADQPSLYPSQGGKLDPNVKVGVDPLYNELVSTYGNADIYGMHWLEDVDNVYGFSSCTPVAGSKVSYINTYQRGPQESVWETVAHPSCENFTYGQSGAGYLPLFISGTPAKQWRYTNAPDADARAVQAAYWALQWATEQGKAADVTATVAKAAKMGDYLRYGMYDKYFKKPGCTSTSCAAGTGKDSAAYLMSWYYAWGGDMGGQWAFRIGSSHNHQGYQNPLAAWALANVSALAPRSPSAKADWQTSLGRQLEFYQWLQSSEGAFAGGATNSWGGNYSAPPAGTPTFYGMFYDYQPVYHDPASNQWFGFQAWSVERVAEYYYATGDAKAKAMLDKWVSWAIANTTFTANGDFKIPDTLSWTGAPNTWNPSSPQANTNLHVSVVSSGTDVGVAAAYARLLTFYGAKANNAAAKTTAKKLLDGIWLHTDSKGVGIPETRADYNRFDDVWSSSNQQGLFIPSGYSGTMPNGDVIAPGKSFLDIRSFYKSDPAWPAVQAYLNGTGPAPTFTFHRFWAQSDIAMAMADYGLLIGS</sequence>
<dbReference type="AlphaFoldDB" id="A0A917UC89"/>
<dbReference type="SUPFAM" id="SSF49384">
    <property type="entry name" value="Carbohydrate-binding domain"/>
    <property type="match status" value="1"/>
</dbReference>
<dbReference type="InterPro" id="IPR001919">
    <property type="entry name" value="CBD2"/>
</dbReference>
<dbReference type="InterPro" id="IPR000556">
    <property type="entry name" value="Glyco_hydro_48F"/>
</dbReference>
<dbReference type="Gene3D" id="2.60.40.290">
    <property type="match status" value="1"/>
</dbReference>
<keyword evidence="5" id="KW-0326">Glycosidase</keyword>
<feature type="domain" description="CBM2" evidence="9">
    <location>
        <begin position="55"/>
        <end position="164"/>
    </location>
</feature>
<evidence type="ECO:0000256" key="3">
    <source>
        <dbReference type="ARBA" id="ARBA00023001"/>
    </source>
</evidence>
<dbReference type="Pfam" id="PF00553">
    <property type="entry name" value="CBM_2"/>
    <property type="match status" value="1"/>
</dbReference>
<accession>A0A917UC89</accession>
<dbReference type="InterPro" id="IPR013783">
    <property type="entry name" value="Ig-like_fold"/>
</dbReference>
<dbReference type="Gene3D" id="4.10.870.10">
    <property type="entry name" value="Endo-1,4-beta-glucanase f. Domain 3"/>
    <property type="match status" value="1"/>
</dbReference>
<dbReference type="PROSITE" id="PS51173">
    <property type="entry name" value="CBM2"/>
    <property type="match status" value="1"/>
</dbReference>
<dbReference type="Gene3D" id="2.170.160.10">
    <property type="entry name" value="Endo-1,4-beta-glucanase f. Domain 2"/>
    <property type="match status" value="1"/>
</dbReference>
<dbReference type="GO" id="GO:0008810">
    <property type="term" value="F:cellulase activity"/>
    <property type="evidence" value="ECO:0007669"/>
    <property type="project" value="InterPro"/>
</dbReference>
<feature type="active site" description="Nucleophile" evidence="7">
    <location>
        <position position="590"/>
    </location>
</feature>
<dbReference type="InterPro" id="IPR027390">
    <property type="entry name" value="Endoglucanase_F_dom3"/>
</dbReference>
<dbReference type="Gene3D" id="1.50.10.10">
    <property type="match status" value="1"/>
</dbReference>
<dbReference type="SMART" id="SM00637">
    <property type="entry name" value="CBD_II"/>
    <property type="match status" value="1"/>
</dbReference>
<dbReference type="InterPro" id="IPR008965">
    <property type="entry name" value="CBM2/CBM3_carb-bd_dom_sf"/>
</dbReference>
<keyword evidence="1" id="KW-0732">Signal</keyword>
<dbReference type="GO" id="GO:0030245">
    <property type="term" value="P:cellulose catabolic process"/>
    <property type="evidence" value="ECO:0007669"/>
    <property type="project" value="UniProtKB-KW"/>
</dbReference>
<evidence type="ECO:0000256" key="7">
    <source>
        <dbReference type="PIRSR" id="PIRSR600556-1"/>
    </source>
</evidence>
<evidence type="ECO:0000313" key="11">
    <source>
        <dbReference type="Proteomes" id="UP000642070"/>
    </source>
</evidence>
<evidence type="ECO:0000256" key="5">
    <source>
        <dbReference type="ARBA" id="ARBA00023295"/>
    </source>
</evidence>
<organism evidence="10 11">
    <name type="scientific">Dactylosporangium sucinum</name>
    <dbReference type="NCBI Taxonomy" id="1424081"/>
    <lineage>
        <taxon>Bacteria</taxon>
        <taxon>Bacillati</taxon>
        <taxon>Actinomycetota</taxon>
        <taxon>Actinomycetes</taxon>
        <taxon>Micromonosporales</taxon>
        <taxon>Micromonosporaceae</taxon>
        <taxon>Dactylosporangium</taxon>
    </lineage>
</organism>
<gene>
    <name evidence="10" type="ORF">GCM10007977_086730</name>
</gene>
<evidence type="ECO:0000256" key="4">
    <source>
        <dbReference type="ARBA" id="ARBA00023277"/>
    </source>
</evidence>
<evidence type="ECO:0000313" key="10">
    <source>
        <dbReference type="EMBL" id="GGM71518.1"/>
    </source>
</evidence>
<dbReference type="Pfam" id="PF02011">
    <property type="entry name" value="Glyco_hydro_48"/>
    <property type="match status" value="1"/>
</dbReference>
<comment type="caution">
    <text evidence="10">The sequence shown here is derived from an EMBL/GenBank/DDBJ whole genome shotgun (WGS) entry which is preliminary data.</text>
</comment>
<dbReference type="SUPFAM" id="SSF48208">
    <property type="entry name" value="Six-hairpin glycosidases"/>
    <property type="match status" value="1"/>
</dbReference>
<evidence type="ECO:0000256" key="2">
    <source>
        <dbReference type="ARBA" id="ARBA00022801"/>
    </source>
</evidence>
<dbReference type="Proteomes" id="UP000642070">
    <property type="component" value="Unassembled WGS sequence"/>
</dbReference>
<feature type="region of interest" description="Disordered" evidence="8">
    <location>
        <begin position="453"/>
        <end position="484"/>
    </location>
</feature>
<keyword evidence="2" id="KW-0378">Hydrolase</keyword>
<keyword evidence="3" id="KW-0136">Cellulose degradation</keyword>
<keyword evidence="6" id="KW-0624">Polysaccharide degradation</keyword>
<reference evidence="10" key="2">
    <citation type="submission" date="2020-09" db="EMBL/GenBank/DDBJ databases">
        <authorList>
            <person name="Sun Q."/>
            <person name="Ohkuma M."/>
        </authorList>
    </citation>
    <scope>NUCLEOTIDE SEQUENCE</scope>
    <source>
        <strain evidence="10">JCM 19831</strain>
    </source>
</reference>
<dbReference type="PRINTS" id="PR00844">
    <property type="entry name" value="GLHYDRLASE48"/>
</dbReference>
<dbReference type="InterPro" id="IPR012291">
    <property type="entry name" value="CBM2_carb-bd_dom_sf"/>
</dbReference>
<feature type="active site" description="Proton donor" evidence="7">
    <location>
        <position position="415"/>
    </location>
</feature>
<dbReference type="EMBL" id="BMPI01000063">
    <property type="protein sequence ID" value="GGM71518.1"/>
    <property type="molecule type" value="Genomic_DNA"/>
</dbReference>
<keyword evidence="11" id="KW-1185">Reference proteome</keyword>
<keyword evidence="4" id="KW-0119">Carbohydrate metabolism</keyword>
<proteinExistence type="predicted"/>
<name>A0A917UC89_9ACTN</name>
<dbReference type="Pfam" id="PF17957">
    <property type="entry name" value="Big_7"/>
    <property type="match status" value="1"/>
</dbReference>
<dbReference type="Gene3D" id="2.60.40.10">
    <property type="entry name" value="Immunoglobulins"/>
    <property type="match status" value="1"/>
</dbReference>
<reference evidence="10" key="1">
    <citation type="journal article" date="2014" name="Int. J. Syst. Evol. Microbiol.">
        <title>Complete genome sequence of Corynebacterium casei LMG S-19264T (=DSM 44701T), isolated from a smear-ripened cheese.</title>
        <authorList>
            <consortium name="US DOE Joint Genome Institute (JGI-PGF)"/>
            <person name="Walter F."/>
            <person name="Albersmeier A."/>
            <person name="Kalinowski J."/>
            <person name="Ruckert C."/>
        </authorList>
    </citation>
    <scope>NUCLEOTIDE SEQUENCE</scope>
    <source>
        <strain evidence="10">JCM 19831</strain>
    </source>
</reference>
<dbReference type="GO" id="GO:0030247">
    <property type="term" value="F:polysaccharide binding"/>
    <property type="evidence" value="ECO:0007669"/>
    <property type="project" value="UniProtKB-UniRule"/>
</dbReference>
<dbReference type="InterPro" id="IPR012341">
    <property type="entry name" value="6hp_glycosidase-like_sf"/>
</dbReference>